<comment type="caution">
    <text evidence="1">The sequence shown here is derived from an EMBL/GenBank/DDBJ whole genome shotgun (WGS) entry which is preliminary data.</text>
</comment>
<sequence>MEVRIGVQHVARELVVDTDASTEDVEKIVAEALEGGKALLTLTDRREKRVVVPTATIGYVEIGSNTKQTVGFAAVAE</sequence>
<evidence type="ECO:0000313" key="2">
    <source>
        <dbReference type="Proteomes" id="UP001251870"/>
    </source>
</evidence>
<dbReference type="Pfam" id="PF11305">
    <property type="entry name" value="DUF3107"/>
    <property type="match status" value="1"/>
</dbReference>
<dbReference type="Proteomes" id="UP001251870">
    <property type="component" value="Unassembled WGS sequence"/>
</dbReference>
<protein>
    <submittedName>
        <fullName evidence="1">DUF3107 domain-containing protein</fullName>
    </submittedName>
</protein>
<dbReference type="RefSeq" id="WP_310547156.1">
    <property type="nucleotide sequence ID" value="NZ_JAVKGR010000001.1"/>
</dbReference>
<gene>
    <name evidence="1" type="ORF">RIL96_01135</name>
</gene>
<accession>A0ABU2DP06</accession>
<organism evidence="1 2">
    <name type="scientific">Nesterenkonia aerolata</name>
    <dbReference type="NCBI Taxonomy" id="3074079"/>
    <lineage>
        <taxon>Bacteria</taxon>
        <taxon>Bacillati</taxon>
        <taxon>Actinomycetota</taxon>
        <taxon>Actinomycetes</taxon>
        <taxon>Micrococcales</taxon>
        <taxon>Micrococcaceae</taxon>
        <taxon>Nesterenkonia</taxon>
    </lineage>
</organism>
<proteinExistence type="predicted"/>
<evidence type="ECO:0000313" key="1">
    <source>
        <dbReference type="EMBL" id="MDR8018171.1"/>
    </source>
</evidence>
<dbReference type="EMBL" id="JAVKGR010000001">
    <property type="protein sequence ID" value="MDR8018171.1"/>
    <property type="molecule type" value="Genomic_DNA"/>
</dbReference>
<name>A0ABU2DP06_9MICC</name>
<reference evidence="1 2" key="1">
    <citation type="submission" date="2023-09" db="EMBL/GenBank/DDBJ databases">
        <title>Description of three actinobacteria isolated from air of manufacturing shop in a pharmaceutical factory.</title>
        <authorList>
            <person name="Zhang D.-F."/>
        </authorList>
    </citation>
    <scope>NUCLEOTIDE SEQUENCE [LARGE SCALE GENOMIC DNA]</scope>
    <source>
        <strain evidence="1 2">LY-0111</strain>
    </source>
</reference>
<keyword evidence="2" id="KW-1185">Reference proteome</keyword>
<dbReference type="InterPro" id="IPR021456">
    <property type="entry name" value="DUF3107"/>
</dbReference>